<dbReference type="AlphaFoldDB" id="A0A212KBT8"/>
<gene>
    <name evidence="1" type="ORF">KL86CLO1_12588</name>
</gene>
<evidence type="ECO:0000313" key="1">
    <source>
        <dbReference type="EMBL" id="SBW09143.1"/>
    </source>
</evidence>
<proteinExistence type="predicted"/>
<reference evidence="1" key="1">
    <citation type="submission" date="2016-04" db="EMBL/GenBank/DDBJ databases">
        <authorList>
            <person name="Evans L.H."/>
            <person name="Alamgir A."/>
            <person name="Owens N."/>
            <person name="Weber N.D."/>
            <person name="Virtaneva K."/>
            <person name="Barbian K."/>
            <person name="Babar A."/>
            <person name="Rosenke K."/>
        </authorList>
    </citation>
    <scope>NUCLEOTIDE SEQUENCE</scope>
    <source>
        <strain evidence="1">86</strain>
    </source>
</reference>
<sequence>MRMKILAEAIFYALIPFWFFTRSGVPEGGGESFKFYFLPADEHMSEEMCTVAFICHYHRKQRILRHL</sequence>
<accession>A0A212KBT8</accession>
<protein>
    <submittedName>
        <fullName evidence="1">Uncharacterized protein</fullName>
    </submittedName>
</protein>
<name>A0A212KBT8_9FIRM</name>
<dbReference type="EMBL" id="FLUN01000001">
    <property type="protein sequence ID" value="SBW09143.1"/>
    <property type="molecule type" value="Genomic_DNA"/>
</dbReference>
<organism evidence="1">
    <name type="scientific">uncultured Eubacteriales bacterium</name>
    <dbReference type="NCBI Taxonomy" id="172733"/>
    <lineage>
        <taxon>Bacteria</taxon>
        <taxon>Bacillati</taxon>
        <taxon>Bacillota</taxon>
        <taxon>Clostridia</taxon>
        <taxon>Eubacteriales</taxon>
        <taxon>environmental samples</taxon>
    </lineage>
</organism>